<dbReference type="Proteomes" id="UP000448867">
    <property type="component" value="Unassembled WGS sequence"/>
</dbReference>
<dbReference type="OrthoDB" id="2224466at2"/>
<dbReference type="Pfam" id="PF05521">
    <property type="entry name" value="Phage_HCP"/>
    <property type="match status" value="1"/>
</dbReference>
<proteinExistence type="predicted"/>
<comment type="caution">
    <text evidence="1">The sequence shown here is derived from an EMBL/GenBank/DDBJ whole genome shotgun (WGS) entry which is preliminary data.</text>
</comment>
<evidence type="ECO:0000313" key="1">
    <source>
        <dbReference type="EMBL" id="MRX70849.1"/>
    </source>
</evidence>
<dbReference type="InterPro" id="IPR038666">
    <property type="entry name" value="SSP1_head-tail_sf"/>
</dbReference>
<protein>
    <submittedName>
        <fullName evidence="1">Phage head-tail adapter protein</fullName>
    </submittedName>
</protein>
<keyword evidence="2" id="KW-1185">Reference proteome</keyword>
<dbReference type="AlphaFoldDB" id="A0A7X2LYP8"/>
<dbReference type="Gene3D" id="2.40.10.270">
    <property type="entry name" value="Bacteriophage SPP1 head-tail adaptor protein"/>
    <property type="match status" value="1"/>
</dbReference>
<accession>A0A7X2LYP8</accession>
<reference evidence="1 2" key="1">
    <citation type="submission" date="2019-11" db="EMBL/GenBank/DDBJ databases">
        <title>Bacillus lacus genome.</title>
        <authorList>
            <person name="Allen C.J."/>
            <person name="Newman J.D."/>
        </authorList>
    </citation>
    <scope>NUCLEOTIDE SEQUENCE [LARGE SCALE GENOMIC DNA]</scope>
    <source>
        <strain evidence="1 2">KCTC 33946</strain>
    </source>
</reference>
<name>A0A7X2LYP8_9BACI</name>
<dbReference type="InterPro" id="IPR008767">
    <property type="entry name" value="Phage_SPP1_head-tail_adaptor"/>
</dbReference>
<dbReference type="RefSeq" id="WP_154305985.1">
    <property type="nucleotide sequence ID" value="NZ_WKKI01000002.1"/>
</dbReference>
<organism evidence="1 2">
    <name type="scientific">Metabacillus lacus</name>
    <dbReference type="NCBI Taxonomy" id="1983721"/>
    <lineage>
        <taxon>Bacteria</taxon>
        <taxon>Bacillati</taxon>
        <taxon>Bacillota</taxon>
        <taxon>Bacilli</taxon>
        <taxon>Bacillales</taxon>
        <taxon>Bacillaceae</taxon>
        <taxon>Metabacillus</taxon>
    </lineage>
</organism>
<evidence type="ECO:0000313" key="2">
    <source>
        <dbReference type="Proteomes" id="UP000448867"/>
    </source>
</evidence>
<sequence>MRDNKYKPQRVHSGELRTPVTFFEYVANDGPMPGESEARTIFNAWAKIDQVWLKDLELAKSNGTLSDVTITIRDPQAEFIPSNKHYLEIDSAEYRGSHYNIKKVQPNMQDRRFIDIVAGLSQ</sequence>
<dbReference type="EMBL" id="WKKI01000002">
    <property type="protein sequence ID" value="MRX70849.1"/>
    <property type="molecule type" value="Genomic_DNA"/>
</dbReference>
<gene>
    <name evidence="1" type="ORF">GJU40_01540</name>
</gene>